<keyword evidence="2" id="KW-1185">Reference proteome</keyword>
<name>A0ABV7EYN1_9BURK</name>
<keyword evidence="1" id="KW-0378">Hydrolase</keyword>
<dbReference type="RefSeq" id="WP_390326341.1">
    <property type="nucleotide sequence ID" value="NZ_JBHRTP010000008.1"/>
</dbReference>
<dbReference type="Gene3D" id="3.40.50.1820">
    <property type="entry name" value="alpha/beta hydrolase"/>
    <property type="match status" value="1"/>
</dbReference>
<accession>A0ABV7EYN1</accession>
<dbReference type="SUPFAM" id="SSF53474">
    <property type="entry name" value="alpha/beta-Hydrolases"/>
    <property type="match status" value="1"/>
</dbReference>
<dbReference type="GO" id="GO:0016787">
    <property type="term" value="F:hydrolase activity"/>
    <property type="evidence" value="ECO:0007669"/>
    <property type="project" value="UniProtKB-KW"/>
</dbReference>
<gene>
    <name evidence="1" type="ORF">ACFOFO_03665</name>
</gene>
<proteinExistence type="predicted"/>
<protein>
    <submittedName>
        <fullName evidence="1">Alpha/beta fold hydrolase</fullName>
    </submittedName>
</protein>
<organism evidence="1 2">
    <name type="scientific">Undibacterium arcticum</name>
    <dbReference type="NCBI Taxonomy" id="1762892"/>
    <lineage>
        <taxon>Bacteria</taxon>
        <taxon>Pseudomonadati</taxon>
        <taxon>Pseudomonadota</taxon>
        <taxon>Betaproteobacteria</taxon>
        <taxon>Burkholderiales</taxon>
        <taxon>Oxalobacteraceae</taxon>
        <taxon>Undibacterium</taxon>
    </lineage>
</organism>
<evidence type="ECO:0000313" key="1">
    <source>
        <dbReference type="EMBL" id="MFC3107066.1"/>
    </source>
</evidence>
<evidence type="ECO:0000313" key="2">
    <source>
        <dbReference type="Proteomes" id="UP001595530"/>
    </source>
</evidence>
<reference evidence="2" key="1">
    <citation type="journal article" date="2019" name="Int. J. Syst. Evol. Microbiol.">
        <title>The Global Catalogue of Microorganisms (GCM) 10K type strain sequencing project: providing services to taxonomists for standard genome sequencing and annotation.</title>
        <authorList>
            <consortium name="The Broad Institute Genomics Platform"/>
            <consortium name="The Broad Institute Genome Sequencing Center for Infectious Disease"/>
            <person name="Wu L."/>
            <person name="Ma J."/>
        </authorList>
    </citation>
    <scope>NUCLEOTIDE SEQUENCE [LARGE SCALE GENOMIC DNA]</scope>
    <source>
        <strain evidence="2">KCTC 42986</strain>
    </source>
</reference>
<dbReference type="EMBL" id="JBHRTP010000008">
    <property type="protein sequence ID" value="MFC3107066.1"/>
    <property type="molecule type" value="Genomic_DNA"/>
</dbReference>
<sequence>MGPRRSRGKSPGYNTADAIRAGNAWYQAFTQDVIDDKGYKKLDMPILGIGCPGYEWLKAIMSAKASNFKAVKVENSGHFVQEEQPQFVSKTMIEFLQ</sequence>
<comment type="caution">
    <text evidence="1">The sequence shown here is derived from an EMBL/GenBank/DDBJ whole genome shotgun (WGS) entry which is preliminary data.</text>
</comment>
<dbReference type="Proteomes" id="UP001595530">
    <property type="component" value="Unassembled WGS sequence"/>
</dbReference>
<dbReference type="InterPro" id="IPR029058">
    <property type="entry name" value="AB_hydrolase_fold"/>
</dbReference>